<dbReference type="Gene3D" id="3.30.1330.70">
    <property type="entry name" value="Holliday junction resolvase RusA"/>
    <property type="match status" value="1"/>
</dbReference>
<reference evidence="2" key="2">
    <citation type="submission" date="2020-03" db="EMBL/GenBank/DDBJ databases">
        <title>SpeciesPrimer: A bioinformatics pipeline dedicated to the design of qPCR primers for the quantification of bacterial species.</title>
        <authorList>
            <person name="Dreier M."/>
            <person name="Berthoud H."/>
            <person name="Shani N."/>
            <person name="Wechsler D."/>
            <person name="Junier P."/>
        </authorList>
    </citation>
    <scope>NUCLEOTIDE SEQUENCE [LARGE SCALE GENOMIC DNA]</scope>
    <source>
        <strain evidence="2">FAM13073</strain>
    </source>
</reference>
<dbReference type="Proteomes" id="UP000472573">
    <property type="component" value="Unassembled WGS sequence"/>
</dbReference>
<dbReference type="RefSeq" id="WP_159251262.1">
    <property type="nucleotide sequence ID" value="NZ_JABJXG010000014.1"/>
</dbReference>
<keyword evidence="2" id="KW-1185">Reference proteome</keyword>
<name>A0ABQ6XJ96_PEDPE</name>
<evidence type="ECO:0000313" key="1">
    <source>
        <dbReference type="EMBL" id="KAF0415120.1"/>
    </source>
</evidence>
<protein>
    <submittedName>
        <fullName evidence="1">RusA family crossover junction endodeoxyribonuclease</fullName>
    </submittedName>
</protein>
<comment type="caution">
    <text evidence="1">The sequence shown here is derived from an EMBL/GenBank/DDBJ whole genome shotgun (WGS) entry which is preliminary data.</text>
</comment>
<proteinExistence type="predicted"/>
<dbReference type="Pfam" id="PF05866">
    <property type="entry name" value="RusA"/>
    <property type="match status" value="1"/>
</dbReference>
<gene>
    <name evidence="1" type="ORF">GBO79_02025</name>
</gene>
<dbReference type="InterPro" id="IPR008822">
    <property type="entry name" value="Endonuclease_RusA-like"/>
</dbReference>
<reference evidence="1 2" key="1">
    <citation type="submission" date="2019-10" db="EMBL/GenBank/DDBJ databases">
        <authorList>
            <person name="Irmler S."/>
            <person name="Berthoud H."/>
            <person name="Roetschi A."/>
            <person name="Arias E."/>
            <person name="Shani N."/>
            <person name="Wuethrich D."/>
            <person name="Bruggmann R."/>
        </authorList>
    </citation>
    <scope>NUCLEOTIDE SEQUENCE [LARGE SCALE GENOMIC DNA]</scope>
    <source>
        <strain evidence="1 2">FAM13073</strain>
    </source>
</reference>
<dbReference type="SUPFAM" id="SSF103084">
    <property type="entry name" value="Holliday junction resolvase RusA"/>
    <property type="match status" value="1"/>
</dbReference>
<dbReference type="InterPro" id="IPR036614">
    <property type="entry name" value="RusA-like_sf"/>
</dbReference>
<sequence>MIKLTIPSEPIAQGRPRFVSRGKFVSTYDPPKSKAYKELVAQYAREQYHGKLLEGQLYIVLNVFRSVQKSISKAERARRLSGVHRPTVKPDIDNYFKAVTDACTGIIWRDDALITDVKMGKFYSEEPRVEIYVEELCILKI</sequence>
<dbReference type="EMBL" id="WENB01000001">
    <property type="protein sequence ID" value="KAF0415120.1"/>
    <property type="molecule type" value="Genomic_DNA"/>
</dbReference>
<accession>A0ABQ6XJ96</accession>
<organism evidence="1 2">
    <name type="scientific">Pediococcus pentosaceus</name>
    <dbReference type="NCBI Taxonomy" id="1255"/>
    <lineage>
        <taxon>Bacteria</taxon>
        <taxon>Bacillati</taxon>
        <taxon>Bacillota</taxon>
        <taxon>Bacilli</taxon>
        <taxon>Lactobacillales</taxon>
        <taxon>Lactobacillaceae</taxon>
        <taxon>Pediococcus</taxon>
    </lineage>
</organism>
<evidence type="ECO:0000313" key="2">
    <source>
        <dbReference type="Proteomes" id="UP000472573"/>
    </source>
</evidence>